<dbReference type="InterPro" id="IPR019606">
    <property type="entry name" value="GerMN"/>
</dbReference>
<dbReference type="AlphaFoldDB" id="A0A9D0YQE3"/>
<dbReference type="SMART" id="SM00909">
    <property type="entry name" value="Germane"/>
    <property type="match status" value="2"/>
</dbReference>
<gene>
    <name evidence="2" type="ORF">IAD31_00360</name>
</gene>
<feature type="domain" description="GerMN" evidence="1">
    <location>
        <begin position="60"/>
        <end position="146"/>
    </location>
</feature>
<sequence>MRGRRIWALTLGSALLASLMGCGGHQSQSGLSLWYTADLDQWDNATTALESVPYTGEQTVPALMEALLEGPGEDSKLVSPFPQGTDLQQWQQDGKRVTVDLSWPYGDLVGIELTMADYCITLTLTQLEGVEEVCITANGSQLPYRDRQVFTAEDVMFTGAEEEPVEVTAALHFKRKDSQELGFEFRVFRLIESDSVAQVVVEALIAGPQDEGLERILPADLKVLSARQEGRVCYVDLSGVFLEQVPQEEWQQQLVIDSLVNTLCSLENVEQVQILVEGQPLEWYGDILVTQPIPSSQPSPDPS</sequence>
<accession>A0A9D0YQE3</accession>
<evidence type="ECO:0000313" key="2">
    <source>
        <dbReference type="EMBL" id="HIQ60044.1"/>
    </source>
</evidence>
<comment type="caution">
    <text evidence="2">The sequence shown here is derived from an EMBL/GenBank/DDBJ whole genome shotgun (WGS) entry which is preliminary data.</text>
</comment>
<evidence type="ECO:0000259" key="1">
    <source>
        <dbReference type="SMART" id="SM00909"/>
    </source>
</evidence>
<name>A0A9D0YQE3_9FIRM</name>
<reference evidence="2" key="2">
    <citation type="journal article" date="2021" name="PeerJ">
        <title>Extensive microbial diversity within the chicken gut microbiome revealed by metagenomics and culture.</title>
        <authorList>
            <person name="Gilroy R."/>
            <person name="Ravi A."/>
            <person name="Getino M."/>
            <person name="Pursley I."/>
            <person name="Horton D.L."/>
            <person name="Alikhan N.F."/>
            <person name="Baker D."/>
            <person name="Gharbi K."/>
            <person name="Hall N."/>
            <person name="Watson M."/>
            <person name="Adriaenssens E.M."/>
            <person name="Foster-Nyarko E."/>
            <person name="Jarju S."/>
            <person name="Secka A."/>
            <person name="Antonio M."/>
            <person name="Oren A."/>
            <person name="Chaudhuri R.R."/>
            <person name="La Ragione R."/>
            <person name="Hildebrand F."/>
            <person name="Pallen M.J."/>
        </authorList>
    </citation>
    <scope>NUCLEOTIDE SEQUENCE</scope>
    <source>
        <strain evidence="2">ChiGjej2B2-12916</strain>
    </source>
</reference>
<reference evidence="2" key="1">
    <citation type="submission" date="2020-10" db="EMBL/GenBank/DDBJ databases">
        <authorList>
            <person name="Gilroy R."/>
        </authorList>
    </citation>
    <scope>NUCLEOTIDE SEQUENCE</scope>
    <source>
        <strain evidence="2">ChiGjej2B2-12916</strain>
    </source>
</reference>
<protein>
    <submittedName>
        <fullName evidence="2">GerMN domain-containing protein</fullName>
    </submittedName>
</protein>
<dbReference type="Proteomes" id="UP000886879">
    <property type="component" value="Unassembled WGS sequence"/>
</dbReference>
<organism evidence="2 3">
    <name type="scientific">Candidatus Enterenecus faecium</name>
    <dbReference type="NCBI Taxonomy" id="2840780"/>
    <lineage>
        <taxon>Bacteria</taxon>
        <taxon>Bacillati</taxon>
        <taxon>Bacillota</taxon>
        <taxon>Clostridia</taxon>
        <taxon>Eubacteriales</taxon>
        <taxon>Candidatus Enterenecus</taxon>
    </lineage>
</organism>
<dbReference type="PROSITE" id="PS51257">
    <property type="entry name" value="PROKAR_LIPOPROTEIN"/>
    <property type="match status" value="1"/>
</dbReference>
<evidence type="ECO:0000313" key="3">
    <source>
        <dbReference type="Proteomes" id="UP000886879"/>
    </source>
</evidence>
<feature type="domain" description="GerMN" evidence="1">
    <location>
        <begin position="197"/>
        <end position="285"/>
    </location>
</feature>
<dbReference type="Pfam" id="PF10646">
    <property type="entry name" value="Germane"/>
    <property type="match status" value="2"/>
</dbReference>
<proteinExistence type="predicted"/>
<dbReference type="EMBL" id="DVFO01000002">
    <property type="protein sequence ID" value="HIQ60044.1"/>
    <property type="molecule type" value="Genomic_DNA"/>
</dbReference>